<evidence type="ECO:0000256" key="1">
    <source>
        <dbReference type="ARBA" id="ARBA00006865"/>
    </source>
</evidence>
<dbReference type="PROSITE" id="PS51257">
    <property type="entry name" value="PROKAR_LIPOPROTEIN"/>
    <property type="match status" value="1"/>
</dbReference>
<organism evidence="5 6">
    <name type="scientific">Crateriforma conspicua</name>
    <dbReference type="NCBI Taxonomy" id="2527996"/>
    <lineage>
        <taxon>Bacteria</taxon>
        <taxon>Pseudomonadati</taxon>
        <taxon>Planctomycetota</taxon>
        <taxon>Planctomycetia</taxon>
        <taxon>Planctomycetales</taxon>
        <taxon>Planctomycetaceae</taxon>
        <taxon>Crateriforma</taxon>
    </lineage>
</organism>
<evidence type="ECO:0000313" key="6">
    <source>
        <dbReference type="Proteomes" id="UP000316476"/>
    </source>
</evidence>
<dbReference type="Gene3D" id="2.60.120.200">
    <property type="match status" value="1"/>
</dbReference>
<feature type="signal peptide" evidence="3">
    <location>
        <begin position="1"/>
        <end position="24"/>
    </location>
</feature>
<name>A0A5C6FT39_9PLAN</name>
<feature type="compositionally biased region" description="Low complexity" evidence="2">
    <location>
        <begin position="35"/>
        <end position="44"/>
    </location>
</feature>
<accession>A0A5C6FT39</accession>
<dbReference type="InterPro" id="IPR013320">
    <property type="entry name" value="ConA-like_dom_sf"/>
</dbReference>
<dbReference type="PANTHER" id="PTHR10963:SF55">
    <property type="entry name" value="GLYCOSIDE HYDROLASE FAMILY 16 PROTEIN"/>
    <property type="match status" value="1"/>
</dbReference>
<protein>
    <submittedName>
        <fullName evidence="5">Beta-porphyranase A</fullName>
        <ecNumber evidence="5">3.2.1.178</ecNumber>
    </submittedName>
</protein>
<comment type="caution">
    <text evidence="5">The sequence shown here is derived from an EMBL/GenBank/DDBJ whole genome shotgun (WGS) entry which is preliminary data.</text>
</comment>
<keyword evidence="5" id="KW-0326">Glycosidase</keyword>
<dbReference type="EMBL" id="SJPZ01000001">
    <property type="protein sequence ID" value="TWU64640.1"/>
    <property type="molecule type" value="Genomic_DNA"/>
</dbReference>
<dbReference type="GO" id="GO:0005975">
    <property type="term" value="P:carbohydrate metabolic process"/>
    <property type="evidence" value="ECO:0007669"/>
    <property type="project" value="InterPro"/>
</dbReference>
<evidence type="ECO:0000313" key="5">
    <source>
        <dbReference type="EMBL" id="TWU64640.1"/>
    </source>
</evidence>
<feature type="domain" description="GH16" evidence="4">
    <location>
        <begin position="34"/>
        <end position="309"/>
    </location>
</feature>
<gene>
    <name evidence="5" type="primary">porA</name>
    <name evidence="5" type="ORF">V7x_01840</name>
</gene>
<proteinExistence type="inferred from homology"/>
<keyword evidence="5" id="KW-0378">Hydrolase</keyword>
<dbReference type="Pfam" id="PF00722">
    <property type="entry name" value="Glyco_hydro_16"/>
    <property type="match status" value="1"/>
</dbReference>
<dbReference type="EC" id="3.2.1.178" evidence="5"/>
<dbReference type="GO" id="GO:0004553">
    <property type="term" value="F:hydrolase activity, hydrolyzing O-glycosyl compounds"/>
    <property type="evidence" value="ECO:0007669"/>
    <property type="project" value="InterPro"/>
</dbReference>
<dbReference type="AlphaFoldDB" id="A0A5C6FT39"/>
<reference evidence="5 6" key="1">
    <citation type="submission" date="2019-02" db="EMBL/GenBank/DDBJ databases">
        <title>Deep-cultivation of Planctomycetes and their phenomic and genomic characterization uncovers novel biology.</title>
        <authorList>
            <person name="Wiegand S."/>
            <person name="Jogler M."/>
            <person name="Boedeker C."/>
            <person name="Pinto D."/>
            <person name="Vollmers J."/>
            <person name="Rivas-Marin E."/>
            <person name="Kohn T."/>
            <person name="Peeters S.H."/>
            <person name="Heuer A."/>
            <person name="Rast P."/>
            <person name="Oberbeckmann S."/>
            <person name="Bunk B."/>
            <person name="Jeske O."/>
            <person name="Meyerdierks A."/>
            <person name="Storesund J.E."/>
            <person name="Kallscheuer N."/>
            <person name="Luecker S."/>
            <person name="Lage O.M."/>
            <person name="Pohl T."/>
            <person name="Merkel B.J."/>
            <person name="Hornburger P."/>
            <person name="Mueller R.-W."/>
            <person name="Bruemmer F."/>
            <person name="Labrenz M."/>
            <person name="Spormann A.M."/>
            <person name="Op Den Camp H."/>
            <person name="Overmann J."/>
            <person name="Amann R."/>
            <person name="Jetten M.S.M."/>
            <person name="Mascher T."/>
            <person name="Medema M.H."/>
            <person name="Devos D.P."/>
            <person name="Kaster A.-K."/>
            <person name="Ovreas L."/>
            <person name="Rohde M."/>
            <person name="Galperin M.Y."/>
            <person name="Jogler C."/>
        </authorList>
    </citation>
    <scope>NUCLEOTIDE SEQUENCE [LARGE SCALE GENOMIC DNA]</scope>
    <source>
        <strain evidence="5 6">V7</strain>
    </source>
</reference>
<dbReference type="PROSITE" id="PS51762">
    <property type="entry name" value="GH16_2"/>
    <property type="match status" value="1"/>
</dbReference>
<keyword evidence="3" id="KW-0732">Signal</keyword>
<dbReference type="InterPro" id="IPR050546">
    <property type="entry name" value="Glycosyl_Hydrlase_16"/>
</dbReference>
<feature type="chain" id="PRO_5022780001" evidence="3">
    <location>
        <begin position="25"/>
        <end position="576"/>
    </location>
</feature>
<evidence type="ECO:0000256" key="2">
    <source>
        <dbReference type="SAM" id="MobiDB-lite"/>
    </source>
</evidence>
<dbReference type="SUPFAM" id="SSF49899">
    <property type="entry name" value="Concanavalin A-like lectins/glucanases"/>
    <property type="match status" value="1"/>
</dbReference>
<evidence type="ECO:0000259" key="4">
    <source>
        <dbReference type="PROSITE" id="PS51762"/>
    </source>
</evidence>
<dbReference type="Gene3D" id="2.60.120.260">
    <property type="entry name" value="Galactose-binding domain-like"/>
    <property type="match status" value="1"/>
</dbReference>
<dbReference type="PANTHER" id="PTHR10963">
    <property type="entry name" value="GLYCOSYL HYDROLASE-RELATED"/>
    <property type="match status" value="1"/>
</dbReference>
<feature type="region of interest" description="Disordered" evidence="2">
    <location>
        <begin position="22"/>
        <end position="52"/>
    </location>
</feature>
<dbReference type="InterPro" id="IPR000757">
    <property type="entry name" value="Beta-glucanase-like"/>
</dbReference>
<comment type="similarity">
    <text evidence="1">Belongs to the glycosyl hydrolase 16 family.</text>
</comment>
<sequence length="576" mass="65127" precursor="true">MKYVPSLLATLAVLACMPSSVGEAESPTDAVSNTSSPKAPAPASDPDNEGGWVLNPDISDEFNGPQLNQDKWFVEGTDGEYYIWKGRPPSQFAPHNVLVEDGKLKIRSQWEPEFEFAKEDYADGAHNDTYGVWEGQPFPVTTGGVISNKRFLYGYMEARTKAGNASMTSSFWAIGYQSELDIYEQIGNPAIKTGDIQEDMWKASVHDWSPPAKRPTRRFGLKTKLPFRVADDFHVYGAEWGEDYLKLYLDGELIWETSREREGKSWVLNNPLEIWFDSEIFTWLGMPTQEGLPIDYEIDYVRVWQKPSKHLLARQFFGFEGPILFQDNPKPNMLVPESSEVNQYQQFWQFGEDALTRFSITKDQAVQGIKSLRFDPNGLNVHVSAVTPPAAVQIPDGQFDLSLSVFLDKDCGLQSLNVSLSDPEVILDSFDLKGVPKEQWVKMTKTFKRDQASGDSDRLRLRIMKDQVEPGEGMIYIDDISISAHDPSAPVPAMSVIQRKTLKKSPNDMTMQEFVDMEKAKWKKNGWPWNQQAVEANFKEMDVDQNGLASGQERQTWFAKRAAEVAKENSAKIQSP</sequence>
<dbReference type="Proteomes" id="UP000316476">
    <property type="component" value="Unassembled WGS sequence"/>
</dbReference>
<evidence type="ECO:0000256" key="3">
    <source>
        <dbReference type="SAM" id="SignalP"/>
    </source>
</evidence>
<dbReference type="RefSeq" id="WP_197135680.1">
    <property type="nucleotide sequence ID" value="NZ_SJPZ01000001.1"/>
</dbReference>